<dbReference type="Gene3D" id="3.20.20.80">
    <property type="entry name" value="Glycosidases"/>
    <property type="match status" value="1"/>
</dbReference>
<dbReference type="SMART" id="SM00633">
    <property type="entry name" value="Glyco_10"/>
    <property type="match status" value="1"/>
</dbReference>
<evidence type="ECO:0000256" key="7">
    <source>
        <dbReference type="ARBA" id="ARBA00023277"/>
    </source>
</evidence>
<dbReference type="RefSeq" id="WP_241291202.1">
    <property type="nucleotide sequence ID" value="NZ_JAKZGR010000001.1"/>
</dbReference>
<evidence type="ECO:0000256" key="1">
    <source>
        <dbReference type="ARBA" id="ARBA00000681"/>
    </source>
</evidence>
<dbReference type="PROSITE" id="PS51760">
    <property type="entry name" value="GH10_2"/>
    <property type="match status" value="1"/>
</dbReference>
<evidence type="ECO:0000256" key="4">
    <source>
        <dbReference type="ARBA" id="ARBA00022651"/>
    </source>
</evidence>
<keyword evidence="4" id="KW-0858">Xylan degradation</keyword>
<evidence type="ECO:0000256" key="5">
    <source>
        <dbReference type="ARBA" id="ARBA00022729"/>
    </source>
</evidence>
<proteinExistence type="inferred from homology"/>
<keyword evidence="12" id="KW-1185">Reference proteome</keyword>
<evidence type="ECO:0000256" key="8">
    <source>
        <dbReference type="ARBA" id="ARBA00023295"/>
    </source>
</evidence>
<dbReference type="Pfam" id="PF00331">
    <property type="entry name" value="Glyco_hydro_10"/>
    <property type="match status" value="1"/>
</dbReference>
<dbReference type="SUPFAM" id="SSF51445">
    <property type="entry name" value="(Trans)glycosidases"/>
    <property type="match status" value="1"/>
</dbReference>
<name>A0ABV8EKE9_9BACT</name>
<reference evidence="12" key="1">
    <citation type="journal article" date="2019" name="Int. J. Syst. Evol. Microbiol.">
        <title>The Global Catalogue of Microorganisms (GCM) 10K type strain sequencing project: providing services to taxonomists for standard genome sequencing and annotation.</title>
        <authorList>
            <consortium name="The Broad Institute Genomics Platform"/>
            <consortium name="The Broad Institute Genome Sequencing Center for Infectious Disease"/>
            <person name="Wu L."/>
            <person name="Ma J."/>
        </authorList>
    </citation>
    <scope>NUCLEOTIDE SEQUENCE [LARGE SCALE GENOMIC DNA]</scope>
    <source>
        <strain evidence="12">CECT 8551</strain>
    </source>
</reference>
<keyword evidence="5" id="KW-0732">Signal</keyword>
<dbReference type="EMBL" id="JBHSAV010000050">
    <property type="protein sequence ID" value="MFC3976784.1"/>
    <property type="molecule type" value="Genomic_DNA"/>
</dbReference>
<organism evidence="11 12">
    <name type="scientific">Belliella kenyensis</name>
    <dbReference type="NCBI Taxonomy" id="1472724"/>
    <lineage>
        <taxon>Bacteria</taxon>
        <taxon>Pseudomonadati</taxon>
        <taxon>Bacteroidota</taxon>
        <taxon>Cytophagia</taxon>
        <taxon>Cytophagales</taxon>
        <taxon>Cyclobacteriaceae</taxon>
        <taxon>Belliella</taxon>
    </lineage>
</organism>
<evidence type="ECO:0000313" key="11">
    <source>
        <dbReference type="EMBL" id="MFC3976784.1"/>
    </source>
</evidence>
<evidence type="ECO:0000259" key="10">
    <source>
        <dbReference type="PROSITE" id="PS51760"/>
    </source>
</evidence>
<comment type="caution">
    <text evidence="11">The sequence shown here is derived from an EMBL/GenBank/DDBJ whole genome shotgun (WGS) entry which is preliminary data.</text>
</comment>
<sequence length="463" mass="54373">MEKIPIGITSFSLLSMQGESKKLKSIYLVLIFLFQIPLCVKCQVKSIEEDWHAAYQSNDDSWRQAANQRIDSLRKGDIILQIELDSKHEKPLTISLEQIAHDFAFGTAIDALDYIKLESYASIVDRYFNEVVFENDLKWKQWYTQSQEVTMKAMIELHQKGKKIRGHTLLWAPILDYDRLKDVMDLETYTDKQKFIFSQLQHINQLLNVTKPYIQEWDAINHLVSIDHKNKLLLEDKYGIDLYRKVFALKEQEDLKFYVNESKVLTQRGEKFVLYFDKINQLALQGIKPDGIGFMSHFELHSLPAIPTVYQKLELFSQLGMSMKVTEFDVQYGQRGRLTTMPMHLQALQASFTKDFMRICFSHPKVSGFLFWGFWEENHWYPNAALWTSQGNLKPNGEAFLDLVYNEWWTKENKEFQDSGIHRFRGFKGTYKLMINLPSGETLFEKIFPLKDSSIEISLYIQE</sequence>
<dbReference type="PANTHER" id="PTHR31490">
    <property type="entry name" value="GLYCOSYL HYDROLASE"/>
    <property type="match status" value="1"/>
</dbReference>
<evidence type="ECO:0000256" key="2">
    <source>
        <dbReference type="ARBA" id="ARBA00007495"/>
    </source>
</evidence>
<evidence type="ECO:0000313" key="12">
    <source>
        <dbReference type="Proteomes" id="UP001595766"/>
    </source>
</evidence>
<evidence type="ECO:0000256" key="6">
    <source>
        <dbReference type="ARBA" id="ARBA00022801"/>
    </source>
</evidence>
<gene>
    <name evidence="11" type="ORF">ACFOUP_10380</name>
</gene>
<accession>A0ABV8EKE9</accession>
<dbReference type="EC" id="3.2.1.8" evidence="3"/>
<keyword evidence="6" id="KW-0378">Hydrolase</keyword>
<comment type="catalytic activity">
    <reaction evidence="1">
        <text>Endohydrolysis of (1-&gt;4)-beta-D-xylosidic linkages in xylans.</text>
        <dbReference type="EC" id="3.2.1.8"/>
    </reaction>
</comment>
<feature type="domain" description="GH10" evidence="10">
    <location>
        <begin position="90"/>
        <end position="403"/>
    </location>
</feature>
<keyword evidence="8" id="KW-0326">Glycosidase</keyword>
<evidence type="ECO:0000256" key="3">
    <source>
        <dbReference type="ARBA" id="ARBA00012590"/>
    </source>
</evidence>
<comment type="similarity">
    <text evidence="2">Belongs to the glycosyl hydrolase 10 (cellulase F) family.</text>
</comment>
<keyword evidence="7" id="KW-0119">Carbohydrate metabolism</keyword>
<dbReference type="InterPro" id="IPR017853">
    <property type="entry name" value="GH"/>
</dbReference>
<protein>
    <recommendedName>
        <fullName evidence="3">endo-1,4-beta-xylanase</fullName>
        <ecNumber evidence="3">3.2.1.8</ecNumber>
    </recommendedName>
</protein>
<dbReference type="Proteomes" id="UP001595766">
    <property type="component" value="Unassembled WGS sequence"/>
</dbReference>
<keyword evidence="9" id="KW-0624">Polysaccharide degradation</keyword>
<dbReference type="PANTHER" id="PTHR31490:SF88">
    <property type="entry name" value="BETA-XYLANASE"/>
    <property type="match status" value="1"/>
</dbReference>
<dbReference type="InterPro" id="IPR044846">
    <property type="entry name" value="GH10"/>
</dbReference>
<evidence type="ECO:0000256" key="9">
    <source>
        <dbReference type="ARBA" id="ARBA00023326"/>
    </source>
</evidence>
<dbReference type="InterPro" id="IPR001000">
    <property type="entry name" value="GH10_dom"/>
</dbReference>